<feature type="non-terminal residue" evidence="1">
    <location>
        <position position="143"/>
    </location>
</feature>
<dbReference type="AlphaFoldDB" id="A0A822BUD1"/>
<reference evidence="1" key="1">
    <citation type="submission" date="2021-02" db="EMBL/GenBank/DDBJ databases">
        <authorList>
            <person name="Nowell W R."/>
        </authorList>
    </citation>
    <scope>NUCLEOTIDE SEQUENCE</scope>
</reference>
<evidence type="ECO:0000313" key="1">
    <source>
        <dbReference type="EMBL" id="CAF5025028.1"/>
    </source>
</evidence>
<dbReference type="Proteomes" id="UP000663848">
    <property type="component" value="Unassembled WGS sequence"/>
</dbReference>
<evidence type="ECO:0000313" key="2">
    <source>
        <dbReference type="Proteomes" id="UP000663848"/>
    </source>
</evidence>
<gene>
    <name evidence="1" type="ORF">QYT958_LOCUS40245</name>
</gene>
<protein>
    <submittedName>
        <fullName evidence="1">Uncharacterized protein</fullName>
    </submittedName>
</protein>
<proteinExistence type="predicted"/>
<accession>A0A822BUD1</accession>
<feature type="non-terminal residue" evidence="1">
    <location>
        <position position="1"/>
    </location>
</feature>
<name>A0A822BUD1_9BILA</name>
<organism evidence="1 2">
    <name type="scientific">Rotaria socialis</name>
    <dbReference type="NCBI Taxonomy" id="392032"/>
    <lineage>
        <taxon>Eukaryota</taxon>
        <taxon>Metazoa</taxon>
        <taxon>Spiralia</taxon>
        <taxon>Gnathifera</taxon>
        <taxon>Rotifera</taxon>
        <taxon>Eurotatoria</taxon>
        <taxon>Bdelloidea</taxon>
        <taxon>Philodinida</taxon>
        <taxon>Philodinidae</taxon>
        <taxon>Rotaria</taxon>
    </lineage>
</organism>
<dbReference type="EMBL" id="CAJOBR010040564">
    <property type="protein sequence ID" value="CAF5025028.1"/>
    <property type="molecule type" value="Genomic_DNA"/>
</dbReference>
<comment type="caution">
    <text evidence="1">The sequence shown here is derived from an EMBL/GenBank/DDBJ whole genome shotgun (WGS) entry which is preliminary data.</text>
</comment>
<sequence length="143" mass="16476">KWIRLILAKDKADDWRHLARSLNSLFPDINQAQNDLKTLTPLLINDSLPLLRSITSFWKDRIRIRSICTGILNLSSKISVDIDLSFLRSLNSIDQQILSEECSSIYEKYLKDFERKCSANVQTLLSFYGSSQDLFEFLDSLTG</sequence>